<dbReference type="PANTHER" id="PTHR13887:SF41">
    <property type="entry name" value="THIOREDOXIN SUPERFAMILY PROTEIN"/>
    <property type="match status" value="1"/>
</dbReference>
<reference evidence="2 3" key="1">
    <citation type="submission" date="2014-02" db="EMBL/GenBank/DDBJ databases">
        <title>Transposable element dynamics among asymbiotic and ectomycorrhizal Amanita fungi.</title>
        <authorList>
            <consortium name="DOE Joint Genome Institute"/>
            <person name="Hess J."/>
            <person name="Skrede I."/>
            <person name="Wolfe B."/>
            <person name="LaButti K."/>
            <person name="Ohm R.A."/>
            <person name="Grigoriev I.V."/>
            <person name="Pringle A."/>
        </authorList>
    </citation>
    <scope>NUCLEOTIDE SEQUENCE [LARGE SCALE GENOMIC DNA]</scope>
    <source>
        <strain evidence="2 3">SKay4041</strain>
    </source>
</reference>
<evidence type="ECO:0000313" key="3">
    <source>
        <dbReference type="Proteomes" id="UP000242287"/>
    </source>
</evidence>
<dbReference type="STRING" id="703135.A0A2A9NYW9"/>
<name>A0A2A9NYW9_9AGAR</name>
<sequence length="243" mass="27077">MASNTVRLTIITDFVCANCCITEHELLNAITYCRDTLNLPLSFELEHLPFRLINTASLSDNGPKIDKRTFMTQWIGKERFLKIESAIAKWGDEKGIPIKFHGVMSQSTRAHRLCQKAFRIGGPELQTPVLFALFKAYLEESKDIADNNVLADLAENVGMMTRGEALKFLESDELEKEIHEMCAAARSRGIAGVPMTIINGKWAITGSQSADVYIQIFKRLAAAICTSPSTPLHTPTMNTEIRT</sequence>
<dbReference type="SUPFAM" id="SSF52833">
    <property type="entry name" value="Thioredoxin-like"/>
    <property type="match status" value="1"/>
</dbReference>
<dbReference type="PANTHER" id="PTHR13887">
    <property type="entry name" value="GLUTATHIONE S-TRANSFERASE KAPPA"/>
    <property type="match status" value="1"/>
</dbReference>
<gene>
    <name evidence="2" type="ORF">AMATHDRAFT_55687</name>
</gene>
<dbReference type="Gene3D" id="3.40.30.10">
    <property type="entry name" value="Glutaredoxin"/>
    <property type="match status" value="1"/>
</dbReference>
<dbReference type="Pfam" id="PF01323">
    <property type="entry name" value="DSBA"/>
    <property type="match status" value="1"/>
</dbReference>
<evidence type="ECO:0000313" key="2">
    <source>
        <dbReference type="EMBL" id="PFH53190.1"/>
    </source>
</evidence>
<accession>A0A2A9NYW9</accession>
<dbReference type="OrthoDB" id="1930760at2759"/>
<evidence type="ECO:0000259" key="1">
    <source>
        <dbReference type="Pfam" id="PF01323"/>
    </source>
</evidence>
<feature type="domain" description="DSBA-like thioredoxin" evidence="1">
    <location>
        <begin position="10"/>
        <end position="212"/>
    </location>
</feature>
<keyword evidence="3" id="KW-1185">Reference proteome</keyword>
<dbReference type="Proteomes" id="UP000242287">
    <property type="component" value="Unassembled WGS sequence"/>
</dbReference>
<proteinExistence type="predicted"/>
<dbReference type="AlphaFoldDB" id="A0A2A9NYW9"/>
<organism evidence="2 3">
    <name type="scientific">Amanita thiersii Skay4041</name>
    <dbReference type="NCBI Taxonomy" id="703135"/>
    <lineage>
        <taxon>Eukaryota</taxon>
        <taxon>Fungi</taxon>
        <taxon>Dikarya</taxon>
        <taxon>Basidiomycota</taxon>
        <taxon>Agaricomycotina</taxon>
        <taxon>Agaricomycetes</taxon>
        <taxon>Agaricomycetidae</taxon>
        <taxon>Agaricales</taxon>
        <taxon>Pluteineae</taxon>
        <taxon>Amanitaceae</taxon>
        <taxon>Amanita</taxon>
    </lineage>
</organism>
<dbReference type="EMBL" id="KZ301975">
    <property type="protein sequence ID" value="PFH53190.1"/>
    <property type="molecule type" value="Genomic_DNA"/>
</dbReference>
<dbReference type="InterPro" id="IPR036249">
    <property type="entry name" value="Thioredoxin-like_sf"/>
</dbReference>
<protein>
    <recommendedName>
        <fullName evidence="1">DSBA-like thioredoxin domain-containing protein</fullName>
    </recommendedName>
</protein>
<dbReference type="InterPro" id="IPR001853">
    <property type="entry name" value="DSBA-like_thioredoxin_dom"/>
</dbReference>
<dbReference type="GO" id="GO:0016491">
    <property type="term" value="F:oxidoreductase activity"/>
    <property type="evidence" value="ECO:0007669"/>
    <property type="project" value="InterPro"/>
</dbReference>